<keyword evidence="1" id="KW-0812">Transmembrane</keyword>
<accession>A0ABS7KT19</accession>
<feature type="transmembrane region" description="Helical" evidence="1">
    <location>
        <begin position="6"/>
        <end position="25"/>
    </location>
</feature>
<sequence length="69" mass="7869">MVKLAYLSLALGLFIKIFLFIKEFPEVFSKKKEKHSAFISFTLCSIYGIVDIMVSIGCGLFSIEIFLIR</sequence>
<evidence type="ECO:0000313" key="3">
    <source>
        <dbReference type="Proteomes" id="UP001299068"/>
    </source>
</evidence>
<protein>
    <submittedName>
        <fullName evidence="2">Uncharacterized protein</fullName>
    </submittedName>
</protein>
<keyword evidence="1" id="KW-1133">Transmembrane helix</keyword>
<evidence type="ECO:0000313" key="2">
    <source>
        <dbReference type="EMBL" id="MBY0753954.1"/>
    </source>
</evidence>
<organism evidence="2 3">
    <name type="scientific">Clostridium sardiniense</name>
    <name type="common">Clostridium absonum</name>
    <dbReference type="NCBI Taxonomy" id="29369"/>
    <lineage>
        <taxon>Bacteria</taxon>
        <taxon>Bacillati</taxon>
        <taxon>Bacillota</taxon>
        <taxon>Clostridia</taxon>
        <taxon>Eubacteriales</taxon>
        <taxon>Clostridiaceae</taxon>
        <taxon>Clostridium</taxon>
    </lineage>
</organism>
<gene>
    <name evidence="2" type="ORF">K5V21_00660</name>
</gene>
<feature type="transmembrane region" description="Helical" evidence="1">
    <location>
        <begin position="37"/>
        <end position="63"/>
    </location>
</feature>
<dbReference type="Proteomes" id="UP001299068">
    <property type="component" value="Unassembled WGS sequence"/>
</dbReference>
<proteinExistence type="predicted"/>
<dbReference type="EMBL" id="JAIKTU010000001">
    <property type="protein sequence ID" value="MBY0753954.1"/>
    <property type="molecule type" value="Genomic_DNA"/>
</dbReference>
<keyword evidence="3" id="KW-1185">Reference proteome</keyword>
<comment type="caution">
    <text evidence="2">The sequence shown here is derived from an EMBL/GenBank/DDBJ whole genome shotgun (WGS) entry which is preliminary data.</text>
</comment>
<name>A0ABS7KT19_CLOSR</name>
<dbReference type="RefSeq" id="WP_221858310.1">
    <property type="nucleotide sequence ID" value="NZ_JAIKTU010000001.1"/>
</dbReference>
<evidence type="ECO:0000256" key="1">
    <source>
        <dbReference type="SAM" id="Phobius"/>
    </source>
</evidence>
<reference evidence="2 3" key="1">
    <citation type="journal article" date="2021" name="Cell Host Microbe">
        <title>in vivo commensal control of Clostridioides difficile virulence.</title>
        <authorList>
            <person name="Girinathan B.P."/>
            <person name="Dibenedetto N."/>
            <person name="Worley J.N."/>
            <person name="Peltier J."/>
            <person name="Arrieta-Ortiz M.L."/>
            <person name="Rupa Christinal Immanuel S."/>
            <person name="Lavin R."/>
            <person name="Delaney M.L."/>
            <person name="Cummins C."/>
            <person name="Hoffmann M."/>
            <person name="Luo Y."/>
            <person name="Gonzalez-Escalona N."/>
            <person name="Allard M."/>
            <person name="Onderdonk A.B."/>
            <person name="Gerber G.K."/>
            <person name="Sonenshein A.L."/>
            <person name="Baliga N."/>
            <person name="Dupuy B."/>
            <person name="Bry L."/>
        </authorList>
    </citation>
    <scope>NUCLEOTIDE SEQUENCE [LARGE SCALE GENOMIC DNA]</scope>
    <source>
        <strain evidence="2 3">DSM 599</strain>
    </source>
</reference>
<keyword evidence="1" id="KW-0472">Membrane</keyword>